<dbReference type="OrthoDB" id="7619858at2"/>
<gene>
    <name evidence="6" type="ORF">SAMN04488045_2596</name>
</gene>
<comment type="subcellular location">
    <subcellularLocation>
        <location evidence="1">Membrane</location>
    </subcellularLocation>
</comment>
<evidence type="ECO:0000256" key="2">
    <source>
        <dbReference type="ARBA" id="ARBA00022692"/>
    </source>
</evidence>
<feature type="transmembrane region" description="Helical" evidence="5">
    <location>
        <begin position="69"/>
        <end position="90"/>
    </location>
</feature>
<evidence type="ECO:0000313" key="6">
    <source>
        <dbReference type="EMBL" id="SEG38804.1"/>
    </source>
</evidence>
<evidence type="ECO:0008006" key="8">
    <source>
        <dbReference type="Google" id="ProtNLM"/>
    </source>
</evidence>
<dbReference type="AlphaFoldDB" id="A0A1H5ZS23"/>
<evidence type="ECO:0000313" key="7">
    <source>
        <dbReference type="Proteomes" id="UP000236752"/>
    </source>
</evidence>
<dbReference type="Pfam" id="PF01124">
    <property type="entry name" value="MAPEG"/>
    <property type="match status" value="1"/>
</dbReference>
<dbReference type="PANTHER" id="PTHR35814">
    <property type="match status" value="1"/>
</dbReference>
<dbReference type="InterPro" id="IPR023352">
    <property type="entry name" value="MAPEG-like_dom_sf"/>
</dbReference>
<evidence type="ECO:0000256" key="3">
    <source>
        <dbReference type="ARBA" id="ARBA00022989"/>
    </source>
</evidence>
<proteinExistence type="predicted"/>
<feature type="transmembrane region" description="Helical" evidence="5">
    <location>
        <begin position="110"/>
        <end position="128"/>
    </location>
</feature>
<reference evidence="6 7" key="1">
    <citation type="submission" date="2016-10" db="EMBL/GenBank/DDBJ databases">
        <authorList>
            <person name="de Groot N.N."/>
        </authorList>
    </citation>
    <scope>NUCLEOTIDE SEQUENCE [LARGE SCALE GENOMIC DNA]</scope>
    <source>
        <strain evidence="6 7">DSM 26915</strain>
    </source>
</reference>
<protein>
    <recommendedName>
        <fullName evidence="8">MAPEG family protein</fullName>
    </recommendedName>
</protein>
<dbReference type="Proteomes" id="UP000236752">
    <property type="component" value="Unassembled WGS sequence"/>
</dbReference>
<keyword evidence="3 5" id="KW-1133">Transmembrane helix</keyword>
<dbReference type="EMBL" id="FNUZ01000004">
    <property type="protein sequence ID" value="SEG38804.1"/>
    <property type="molecule type" value="Genomic_DNA"/>
</dbReference>
<dbReference type="InterPro" id="IPR001129">
    <property type="entry name" value="Membr-assoc_MAPEG"/>
</dbReference>
<dbReference type="GO" id="GO:0016020">
    <property type="term" value="C:membrane"/>
    <property type="evidence" value="ECO:0007669"/>
    <property type="project" value="UniProtKB-SubCell"/>
</dbReference>
<accession>A0A1H5ZS23</accession>
<dbReference type="RefSeq" id="WP_103910929.1">
    <property type="nucleotide sequence ID" value="NZ_FNUZ01000004.1"/>
</dbReference>
<name>A0A1H5ZS23_9RHOB</name>
<dbReference type="PANTHER" id="PTHR35814:SF1">
    <property type="entry name" value="GLUTATHIONE S-TRANSFERASE-RELATED"/>
    <property type="match status" value="1"/>
</dbReference>
<keyword evidence="2 5" id="KW-0812">Transmembrane</keyword>
<sequence>MTLEITPIYAALLTLLYLWLSYRVVQMRGSAKVYLGDGGDRILERRIRAHGNCAENAPIGLILMLMMELSGAPAVAVHGAGMMLLVGRLAHAAALSSPTPKMLLRAGGMGLTYLMQGLVAVGLLAHALI</sequence>
<evidence type="ECO:0000256" key="1">
    <source>
        <dbReference type="ARBA" id="ARBA00004370"/>
    </source>
</evidence>
<dbReference type="SUPFAM" id="SSF161084">
    <property type="entry name" value="MAPEG domain-like"/>
    <property type="match status" value="1"/>
</dbReference>
<evidence type="ECO:0000256" key="5">
    <source>
        <dbReference type="SAM" id="Phobius"/>
    </source>
</evidence>
<feature type="transmembrane region" description="Helical" evidence="5">
    <location>
        <begin position="6"/>
        <end position="25"/>
    </location>
</feature>
<evidence type="ECO:0000256" key="4">
    <source>
        <dbReference type="ARBA" id="ARBA00023136"/>
    </source>
</evidence>
<organism evidence="6 7">
    <name type="scientific">Thalassococcus halodurans</name>
    <dbReference type="NCBI Taxonomy" id="373675"/>
    <lineage>
        <taxon>Bacteria</taxon>
        <taxon>Pseudomonadati</taxon>
        <taxon>Pseudomonadota</taxon>
        <taxon>Alphaproteobacteria</taxon>
        <taxon>Rhodobacterales</taxon>
        <taxon>Roseobacteraceae</taxon>
        <taxon>Thalassococcus</taxon>
    </lineage>
</organism>
<keyword evidence="4 5" id="KW-0472">Membrane</keyword>
<dbReference type="Gene3D" id="1.20.120.550">
    <property type="entry name" value="Membrane associated eicosanoid/glutathione metabolism-like domain"/>
    <property type="match status" value="1"/>
</dbReference>
<keyword evidence="7" id="KW-1185">Reference proteome</keyword>